<sequence length="111" mass="12411">MSELRVERKENMAGGKGHVIIKHILEDKELNGKCKMYAEVTLEPGCSLGYHEHHNESETYYILRGEGNYDDNGRIRPVKAGDMTFTPDGMGHGLTNTGDTDLVFMALIILD</sequence>
<dbReference type="GO" id="GO:0046872">
    <property type="term" value="F:metal ion binding"/>
    <property type="evidence" value="ECO:0007669"/>
    <property type="project" value="UniProtKB-KW"/>
</dbReference>
<dbReference type="InterPro" id="IPR011051">
    <property type="entry name" value="RmlC_Cupin_sf"/>
</dbReference>
<evidence type="ECO:0000313" key="6">
    <source>
        <dbReference type="Proteomes" id="UP000363661"/>
    </source>
</evidence>
<protein>
    <submittedName>
        <fullName evidence="3 4">Oxalate decarboxylase OxdC</fullName>
        <ecNumber evidence="3 4">4.1.1.2</ecNumber>
    </submittedName>
</protein>
<dbReference type="Pfam" id="PF07883">
    <property type="entry name" value="Cupin_2"/>
    <property type="match status" value="1"/>
</dbReference>
<evidence type="ECO:0000259" key="2">
    <source>
        <dbReference type="Pfam" id="PF07883"/>
    </source>
</evidence>
<feature type="domain" description="Cupin type-2" evidence="2">
    <location>
        <begin position="39"/>
        <end position="106"/>
    </location>
</feature>
<evidence type="ECO:0000256" key="1">
    <source>
        <dbReference type="ARBA" id="ARBA00022723"/>
    </source>
</evidence>
<dbReference type="PANTHER" id="PTHR35848">
    <property type="entry name" value="OXALATE-BINDING PROTEIN"/>
    <property type="match status" value="1"/>
</dbReference>
<dbReference type="InterPro" id="IPR013096">
    <property type="entry name" value="Cupin_2"/>
</dbReference>
<dbReference type="RefSeq" id="WP_055145691.1">
    <property type="nucleotide sequence ID" value="NZ_CABHNA010000039.1"/>
</dbReference>
<dbReference type="EMBL" id="CZBX01000008">
    <property type="protein sequence ID" value="CUQ89213.1"/>
    <property type="molecule type" value="Genomic_DNA"/>
</dbReference>
<gene>
    <name evidence="3" type="primary">oxdC</name>
    <name evidence="3" type="ORF">ERS852502_01924</name>
    <name evidence="4" type="ORF">RTSSTS7063_00902</name>
</gene>
<evidence type="ECO:0000313" key="5">
    <source>
        <dbReference type="Proteomes" id="UP000078383"/>
    </source>
</evidence>
<dbReference type="InterPro" id="IPR014710">
    <property type="entry name" value="RmlC-like_jellyroll"/>
</dbReference>
<dbReference type="Proteomes" id="UP000363661">
    <property type="component" value="Unassembled WGS sequence"/>
</dbReference>
<dbReference type="Gene3D" id="2.60.120.10">
    <property type="entry name" value="Jelly Rolls"/>
    <property type="match status" value="1"/>
</dbReference>
<accession>A0A174ZP98</accession>
<dbReference type="Proteomes" id="UP000078383">
    <property type="component" value="Unassembled WGS sequence"/>
</dbReference>
<proteinExistence type="predicted"/>
<dbReference type="PANTHER" id="PTHR35848:SF6">
    <property type="entry name" value="CUPIN TYPE-2 DOMAIN-CONTAINING PROTEIN"/>
    <property type="match status" value="1"/>
</dbReference>
<dbReference type="GO" id="GO:0046564">
    <property type="term" value="F:oxalate decarboxylase activity"/>
    <property type="evidence" value="ECO:0007669"/>
    <property type="project" value="UniProtKB-EC"/>
</dbReference>
<evidence type="ECO:0000313" key="4">
    <source>
        <dbReference type="EMBL" id="VUX01927.1"/>
    </source>
</evidence>
<name>A0A174ZP98_9FIRM</name>
<dbReference type="OrthoDB" id="9797047at2"/>
<dbReference type="InterPro" id="IPR051610">
    <property type="entry name" value="GPI/OXD"/>
</dbReference>
<reference evidence="3 5" key="1">
    <citation type="submission" date="2015-09" db="EMBL/GenBank/DDBJ databases">
        <authorList>
            <consortium name="Pathogen Informatics"/>
        </authorList>
    </citation>
    <scope>NUCLEOTIDE SEQUENCE [LARGE SCALE GENOMIC DNA]</scope>
    <source>
        <strain evidence="3 5">2789STDY5834889</strain>
    </source>
</reference>
<organism evidence="3 5">
    <name type="scientific">[Ruminococcus] torques</name>
    <dbReference type="NCBI Taxonomy" id="33039"/>
    <lineage>
        <taxon>Bacteria</taxon>
        <taxon>Bacillati</taxon>
        <taxon>Bacillota</taxon>
        <taxon>Clostridia</taxon>
        <taxon>Lachnospirales</taxon>
        <taxon>Lachnospiraceae</taxon>
        <taxon>Mediterraneibacter</taxon>
    </lineage>
</organism>
<keyword evidence="3" id="KW-0456">Lyase</keyword>
<keyword evidence="1" id="KW-0479">Metal-binding</keyword>
<reference evidence="4 6" key="2">
    <citation type="submission" date="2019-07" db="EMBL/GenBank/DDBJ databases">
        <authorList>
            <person name="Hibberd C M."/>
            <person name="Gehrig L. J."/>
            <person name="Chang H.-W."/>
            <person name="Venkatesh S."/>
        </authorList>
    </citation>
    <scope>NUCLEOTIDE SEQUENCE [LARGE SCALE GENOMIC DNA]</scope>
    <source>
        <strain evidence="4">Ruminococcus_torques_SSTS_Bg7063</strain>
    </source>
</reference>
<dbReference type="SUPFAM" id="SSF51182">
    <property type="entry name" value="RmlC-like cupins"/>
    <property type="match status" value="1"/>
</dbReference>
<evidence type="ECO:0000313" key="3">
    <source>
        <dbReference type="EMBL" id="CUQ89213.1"/>
    </source>
</evidence>
<dbReference type="EC" id="4.1.1.2" evidence="3 4"/>
<dbReference type="AlphaFoldDB" id="A0A174ZP98"/>
<keyword evidence="6" id="KW-1185">Reference proteome</keyword>
<dbReference type="EMBL" id="CABHNA010000039">
    <property type="protein sequence ID" value="VUX01927.1"/>
    <property type="molecule type" value="Genomic_DNA"/>
</dbReference>
<dbReference type="CDD" id="cd02221">
    <property type="entry name" value="cupin_TM1287-like"/>
    <property type="match status" value="1"/>
</dbReference>